<feature type="coiled-coil region" evidence="1">
    <location>
        <begin position="130"/>
        <end position="157"/>
    </location>
</feature>
<keyword evidence="1" id="KW-0175">Coiled coil</keyword>
<dbReference type="EMBL" id="MN928955">
    <property type="protein sequence ID" value="QJI53654.1"/>
    <property type="molecule type" value="Genomic_DNA"/>
</dbReference>
<organism evidence="2">
    <name type="scientific">Cressdnaviricota sp</name>
    <dbReference type="NCBI Taxonomy" id="2748378"/>
    <lineage>
        <taxon>Viruses</taxon>
        <taxon>Monodnaviria</taxon>
        <taxon>Shotokuvirae</taxon>
        <taxon>Cressdnaviricota</taxon>
    </lineage>
</organism>
<sequence length="324" mass="36422">MKLNFAPVFYREPATTAALISAGAAILGQGTNMVVQGKLNRKNRKWQDQRYAQQRAHNLADWNMNNEYNSPAAQMRRFKEAGLNPNLIYGKMDNTSSQSVQTAKYEPLPDKAPQVDTSQIQNAGMMYAQARNMAATNKNLEKQNQVLDAEIKAKEAQTLATLAGVDMTKFDLKFKQDLYQTNADMARSTLEKIRADIAQTAANTKFTIDQNERAAALQKPTLEQAIQQVLNMKAGKALTDAQKKKVDQEVKNLVENHSILAEQAKLWKQGINPNHGTFDRMMEFIFNKIFGGNSLSPEQVQKYKDNKINNNPMTGQGNNNIFFK</sequence>
<evidence type="ECO:0000313" key="2">
    <source>
        <dbReference type="EMBL" id="QJI53654.1"/>
    </source>
</evidence>
<proteinExistence type="predicted"/>
<name>A0A6M3YRW1_9VIRU</name>
<accession>A0A6M3YRW1</accession>
<reference evidence="2" key="1">
    <citation type="submission" date="2020-01" db="EMBL/GenBank/DDBJ databases">
        <title>Novel CRESS-DNA virus.</title>
        <authorList>
            <person name="Liu Q."/>
            <person name="Shan T."/>
            <person name="Yang S."/>
            <person name="Zhang W."/>
        </authorList>
    </citation>
    <scope>NUCLEOTIDE SEQUENCE</scope>
    <source>
        <strain evidence="2">Fmg067cre1</strain>
    </source>
</reference>
<protein>
    <submittedName>
        <fullName evidence="2">DNA pilot protein</fullName>
    </submittedName>
</protein>
<evidence type="ECO:0000256" key="1">
    <source>
        <dbReference type="SAM" id="Coils"/>
    </source>
</evidence>